<dbReference type="PROSITE" id="PS00428">
    <property type="entry name" value="FTSW_RODA_SPOVE"/>
    <property type="match status" value="1"/>
</dbReference>
<comment type="similarity">
    <text evidence="16">Belongs to the SEDS family. FtsW subfamily.</text>
</comment>
<evidence type="ECO:0000256" key="13">
    <source>
        <dbReference type="ARBA" id="ARBA00023316"/>
    </source>
</evidence>
<keyword evidence="9" id="KW-0573">Peptidoglycan synthesis</keyword>
<evidence type="ECO:0000256" key="6">
    <source>
        <dbReference type="ARBA" id="ARBA00022679"/>
    </source>
</evidence>
<feature type="transmembrane region" description="Helical" evidence="23">
    <location>
        <begin position="243"/>
        <end position="267"/>
    </location>
</feature>
<comment type="pathway">
    <text evidence="2">Cell wall biogenesis; peptidoglycan biosynthesis.</text>
</comment>
<feature type="transmembrane region" description="Helical" evidence="23">
    <location>
        <begin position="328"/>
        <end position="347"/>
    </location>
</feature>
<evidence type="ECO:0000256" key="19">
    <source>
        <dbReference type="ARBA" id="ARBA00044770"/>
    </source>
</evidence>
<evidence type="ECO:0000256" key="3">
    <source>
        <dbReference type="ARBA" id="ARBA00022475"/>
    </source>
</evidence>
<dbReference type="EMBL" id="BAAAVT010000001">
    <property type="protein sequence ID" value="GAA3051660.1"/>
    <property type="molecule type" value="Genomic_DNA"/>
</dbReference>
<evidence type="ECO:0000256" key="14">
    <source>
        <dbReference type="ARBA" id="ARBA00032370"/>
    </source>
</evidence>
<evidence type="ECO:0000256" key="17">
    <source>
        <dbReference type="ARBA" id="ARBA00041185"/>
    </source>
</evidence>
<dbReference type="PANTHER" id="PTHR30474:SF2">
    <property type="entry name" value="PEPTIDOGLYCAN GLYCOSYLTRANSFERASE FTSW-RELATED"/>
    <property type="match status" value="1"/>
</dbReference>
<evidence type="ECO:0000256" key="12">
    <source>
        <dbReference type="ARBA" id="ARBA00023306"/>
    </source>
</evidence>
<dbReference type="Proteomes" id="UP001500236">
    <property type="component" value="Unassembled WGS sequence"/>
</dbReference>
<dbReference type="InterPro" id="IPR013437">
    <property type="entry name" value="FtsW"/>
</dbReference>
<evidence type="ECO:0000256" key="9">
    <source>
        <dbReference type="ARBA" id="ARBA00022984"/>
    </source>
</evidence>
<keyword evidence="10 23" id="KW-1133">Transmembrane helix</keyword>
<feature type="region of interest" description="Disordered" evidence="22">
    <location>
        <begin position="1"/>
        <end position="122"/>
    </location>
</feature>
<feature type="compositionally biased region" description="Low complexity" evidence="22">
    <location>
        <begin position="21"/>
        <end position="30"/>
    </location>
</feature>
<evidence type="ECO:0000256" key="11">
    <source>
        <dbReference type="ARBA" id="ARBA00023136"/>
    </source>
</evidence>
<evidence type="ECO:0000256" key="4">
    <source>
        <dbReference type="ARBA" id="ARBA00022618"/>
    </source>
</evidence>
<comment type="function">
    <text evidence="21">Peptidoglycan polymerase that is essential for cell division.</text>
</comment>
<keyword evidence="8" id="KW-0133">Cell shape</keyword>
<evidence type="ECO:0000256" key="16">
    <source>
        <dbReference type="ARBA" id="ARBA00038053"/>
    </source>
</evidence>
<feature type="compositionally biased region" description="Low complexity" evidence="22">
    <location>
        <begin position="86"/>
        <end position="115"/>
    </location>
</feature>
<evidence type="ECO:0000313" key="25">
    <source>
        <dbReference type="Proteomes" id="UP001500236"/>
    </source>
</evidence>
<comment type="catalytic activity">
    <reaction evidence="20">
        <text>[GlcNAc-(1-&gt;4)-Mur2Ac(oyl-L-Ala-gamma-D-Glu-L-Lys-D-Ala-D-Ala)](n)-di-trans,octa-cis-undecaprenyl diphosphate + beta-D-GlcNAc-(1-&gt;4)-Mur2Ac(oyl-L-Ala-gamma-D-Glu-L-Lys-D-Ala-D-Ala)-di-trans,octa-cis-undecaprenyl diphosphate = [GlcNAc-(1-&gt;4)-Mur2Ac(oyl-L-Ala-gamma-D-Glu-L-Lys-D-Ala-D-Ala)](n+1)-di-trans,octa-cis-undecaprenyl diphosphate + di-trans,octa-cis-undecaprenyl diphosphate + H(+)</text>
        <dbReference type="Rhea" id="RHEA:23708"/>
        <dbReference type="Rhea" id="RHEA-COMP:9602"/>
        <dbReference type="Rhea" id="RHEA-COMP:9603"/>
        <dbReference type="ChEBI" id="CHEBI:15378"/>
        <dbReference type="ChEBI" id="CHEBI:58405"/>
        <dbReference type="ChEBI" id="CHEBI:60033"/>
        <dbReference type="ChEBI" id="CHEBI:78435"/>
        <dbReference type="EC" id="2.4.99.28"/>
    </reaction>
</comment>
<keyword evidence="6" id="KW-0808">Transferase</keyword>
<keyword evidence="11 23" id="KW-0472">Membrane</keyword>
<feature type="compositionally biased region" description="Low complexity" evidence="22">
    <location>
        <begin position="538"/>
        <end position="549"/>
    </location>
</feature>
<feature type="compositionally biased region" description="Basic and acidic residues" evidence="22">
    <location>
        <begin position="567"/>
        <end position="577"/>
    </location>
</feature>
<feature type="region of interest" description="Disordered" evidence="22">
    <location>
        <begin position="508"/>
        <end position="577"/>
    </location>
</feature>
<organism evidence="24 25">
    <name type="scientific">Nesterenkonia aethiopica</name>
    <dbReference type="NCBI Taxonomy" id="269144"/>
    <lineage>
        <taxon>Bacteria</taxon>
        <taxon>Bacillati</taxon>
        <taxon>Actinomycetota</taxon>
        <taxon>Actinomycetes</taxon>
        <taxon>Micrococcales</taxon>
        <taxon>Micrococcaceae</taxon>
        <taxon>Nesterenkonia</taxon>
    </lineage>
</organism>
<feature type="transmembrane region" description="Helical" evidence="23">
    <location>
        <begin position="304"/>
        <end position="321"/>
    </location>
</feature>
<dbReference type="RefSeq" id="WP_344683443.1">
    <property type="nucleotide sequence ID" value="NZ_BAAAVT010000001.1"/>
</dbReference>
<evidence type="ECO:0000256" key="21">
    <source>
        <dbReference type="ARBA" id="ARBA00049966"/>
    </source>
</evidence>
<evidence type="ECO:0000256" key="1">
    <source>
        <dbReference type="ARBA" id="ARBA00004651"/>
    </source>
</evidence>
<dbReference type="PANTHER" id="PTHR30474">
    <property type="entry name" value="CELL CYCLE PROTEIN"/>
    <property type="match status" value="1"/>
</dbReference>
<evidence type="ECO:0000256" key="10">
    <source>
        <dbReference type="ARBA" id="ARBA00022989"/>
    </source>
</evidence>
<keyword evidence="12" id="KW-0131">Cell cycle</keyword>
<keyword evidence="4" id="KW-0132">Cell division</keyword>
<dbReference type="InterPro" id="IPR001182">
    <property type="entry name" value="FtsW/RodA"/>
</dbReference>
<protein>
    <recommendedName>
        <fullName evidence="17">Probable peptidoglycan glycosyltransferase FtsW</fullName>
        <ecNumber evidence="19">2.4.99.28</ecNumber>
    </recommendedName>
    <alternativeName>
        <fullName evidence="18">Cell division protein FtsW</fullName>
    </alternativeName>
    <alternativeName>
        <fullName evidence="15">Cell wall polymerase</fullName>
    </alternativeName>
    <alternativeName>
        <fullName evidence="14">Peptidoglycan polymerase</fullName>
    </alternativeName>
</protein>
<dbReference type="EC" id="2.4.99.28" evidence="19"/>
<evidence type="ECO:0000256" key="8">
    <source>
        <dbReference type="ARBA" id="ARBA00022960"/>
    </source>
</evidence>
<evidence type="ECO:0000313" key="24">
    <source>
        <dbReference type="EMBL" id="GAA3051660.1"/>
    </source>
</evidence>
<evidence type="ECO:0000256" key="7">
    <source>
        <dbReference type="ARBA" id="ARBA00022692"/>
    </source>
</evidence>
<keyword evidence="3" id="KW-1003">Cell membrane</keyword>
<accession>A0ABP6LQ89</accession>
<keyword evidence="13" id="KW-0961">Cell wall biogenesis/degradation</keyword>
<evidence type="ECO:0000256" key="22">
    <source>
        <dbReference type="SAM" id="MobiDB-lite"/>
    </source>
</evidence>
<proteinExistence type="inferred from homology"/>
<feature type="transmembrane region" description="Helical" evidence="23">
    <location>
        <begin position="188"/>
        <end position="205"/>
    </location>
</feature>
<evidence type="ECO:0000256" key="2">
    <source>
        <dbReference type="ARBA" id="ARBA00004752"/>
    </source>
</evidence>
<name>A0ABP6LQ89_9MICC</name>
<feature type="transmembrane region" description="Helical" evidence="23">
    <location>
        <begin position="279"/>
        <end position="298"/>
    </location>
</feature>
<feature type="transmembrane region" description="Helical" evidence="23">
    <location>
        <begin position="449"/>
        <end position="474"/>
    </location>
</feature>
<evidence type="ECO:0000256" key="18">
    <source>
        <dbReference type="ARBA" id="ARBA00041418"/>
    </source>
</evidence>
<keyword evidence="7 23" id="KW-0812">Transmembrane</keyword>
<feature type="transmembrane region" description="Helical" evidence="23">
    <location>
        <begin position="212"/>
        <end position="231"/>
    </location>
</feature>
<feature type="compositionally biased region" description="Basic and acidic residues" evidence="22">
    <location>
        <begin position="509"/>
        <end position="521"/>
    </location>
</feature>
<keyword evidence="5" id="KW-0328">Glycosyltransferase</keyword>
<evidence type="ECO:0000256" key="23">
    <source>
        <dbReference type="SAM" id="Phobius"/>
    </source>
</evidence>
<dbReference type="InterPro" id="IPR018365">
    <property type="entry name" value="Cell_cycle_FtsW-rel_CS"/>
</dbReference>
<evidence type="ECO:0000256" key="15">
    <source>
        <dbReference type="ARBA" id="ARBA00033270"/>
    </source>
</evidence>
<comment type="subcellular location">
    <subcellularLocation>
        <location evidence="1">Cell membrane</location>
        <topology evidence="1">Multi-pass membrane protein</topology>
    </subcellularLocation>
</comment>
<feature type="transmembrane region" description="Helical" evidence="23">
    <location>
        <begin position="414"/>
        <end position="437"/>
    </location>
</feature>
<dbReference type="Pfam" id="PF01098">
    <property type="entry name" value="FTSW_RODA_SPOVE"/>
    <property type="match status" value="1"/>
</dbReference>
<reference evidence="25" key="1">
    <citation type="journal article" date="2019" name="Int. J. Syst. Evol. Microbiol.">
        <title>The Global Catalogue of Microorganisms (GCM) 10K type strain sequencing project: providing services to taxonomists for standard genome sequencing and annotation.</title>
        <authorList>
            <consortium name="The Broad Institute Genomics Platform"/>
            <consortium name="The Broad Institute Genome Sequencing Center for Infectious Disease"/>
            <person name="Wu L."/>
            <person name="Ma J."/>
        </authorList>
    </citation>
    <scope>NUCLEOTIDE SEQUENCE [LARGE SCALE GENOMIC DNA]</scope>
    <source>
        <strain evidence="25">JCM 14309</strain>
    </source>
</reference>
<evidence type="ECO:0000256" key="5">
    <source>
        <dbReference type="ARBA" id="ARBA00022676"/>
    </source>
</evidence>
<dbReference type="NCBIfam" id="TIGR02614">
    <property type="entry name" value="ftsW"/>
    <property type="match status" value="1"/>
</dbReference>
<gene>
    <name evidence="24" type="ORF">GCM10010529_02210</name>
</gene>
<evidence type="ECO:0000256" key="20">
    <source>
        <dbReference type="ARBA" id="ARBA00049902"/>
    </source>
</evidence>
<feature type="transmembrane region" description="Helical" evidence="23">
    <location>
        <begin position="148"/>
        <end position="168"/>
    </location>
</feature>
<sequence length="577" mass="60656">MDDRRPRLPSVRRFAPEEGSHGSSSAPGAPREADESGVEESGAQAPALGTPARDEADTTTGAGETPSPEELRSRLRLVEAGPPDPAGTADPADPADPAGSVGSAASSDAAGQASGEPGSWKAERASRWSARISRFWGFMEGGSAHTNFWLVLGSTLALTAIGLTMVLSSSSVDAFGESGSSFTLFTRQAMWAVGGLLGMLVISRLPDRSLGLLGWVLMILSGILLALVVFTPLGHEVNGSRNWIRIGSIGGQPSELAKLALVLWGAAVLTRKGRLVRRFVHWAMPLVLPGTLSILLLVLLGGDLGTSLIILLMVGTLLFTVGVSWRYFVVTAASAVIAVLLLAWTSANRLFRIQAWLGMNCDHASDPCHQSQQGIYALATGGFWGVGLGQSRQKWHYIPEVENDFILTVLGEELGLLGTLVVLLLFGALIVGIFRIAANSDDRFARLACMGIAAWLVGQAFINIGMVTGLLPVIGVPLPFISYGGSALTCALLAVGVVLNFAHRRRRQERAQDPADPREAAPADVATSAEGPAPAPSAPARAPRGAPPSVSLPTAHRQRPARIRLGAGDDRKKADTP</sequence>
<feature type="transmembrane region" description="Helical" evidence="23">
    <location>
        <begin position="480"/>
        <end position="502"/>
    </location>
</feature>
<comment type="caution">
    <text evidence="24">The sequence shown here is derived from an EMBL/GenBank/DDBJ whole genome shotgun (WGS) entry which is preliminary data.</text>
</comment>
<keyword evidence="25" id="KW-1185">Reference proteome</keyword>